<reference evidence="1 2" key="1">
    <citation type="journal article" date="2018" name="G3 (Bethesda)">
        <title>A High-Quality Reference Genome for the Invasive Mosquitofish Gambusia affinis Using a Chicago Library.</title>
        <authorList>
            <person name="Hoffberg S.L."/>
            <person name="Troendle N.J."/>
            <person name="Glenn T.C."/>
            <person name="Mahmud O."/>
            <person name="Louha S."/>
            <person name="Chalopin D."/>
            <person name="Bennetzen J.L."/>
            <person name="Mauricio R."/>
        </authorList>
    </citation>
    <scope>NUCLEOTIDE SEQUENCE [LARGE SCALE GENOMIC DNA]</scope>
    <source>
        <strain evidence="1">NE01/NJP1002.9</strain>
        <tissue evidence="1">Muscle</tissue>
    </source>
</reference>
<accession>A0A315URV6</accession>
<dbReference type="CDD" id="cd00882">
    <property type="entry name" value="Ras_like_GTPase"/>
    <property type="match status" value="1"/>
</dbReference>
<evidence type="ECO:0000313" key="2">
    <source>
        <dbReference type="Proteomes" id="UP000250572"/>
    </source>
</evidence>
<organism evidence="1 2">
    <name type="scientific">Gambusia affinis</name>
    <name type="common">Western mosquitofish</name>
    <name type="synonym">Heterandria affinis</name>
    <dbReference type="NCBI Taxonomy" id="33528"/>
    <lineage>
        <taxon>Eukaryota</taxon>
        <taxon>Metazoa</taxon>
        <taxon>Chordata</taxon>
        <taxon>Craniata</taxon>
        <taxon>Vertebrata</taxon>
        <taxon>Euteleostomi</taxon>
        <taxon>Actinopterygii</taxon>
        <taxon>Neopterygii</taxon>
        <taxon>Teleostei</taxon>
        <taxon>Neoteleostei</taxon>
        <taxon>Acanthomorphata</taxon>
        <taxon>Ovalentaria</taxon>
        <taxon>Atherinomorphae</taxon>
        <taxon>Cyprinodontiformes</taxon>
        <taxon>Poeciliidae</taxon>
        <taxon>Poeciliinae</taxon>
        <taxon>Gambusia</taxon>
    </lineage>
</organism>
<sequence>EVFVSDRSVIGGQSVRRTVDFFPGCSAEDGPVGAGKSSFINSVISTLEGKICHRAFASTGQTSFTKEYKMYSIKKGDQGEMYPFVLNDMMGLDNRGRRYRRVYEKDMEMAMKGHIKDGYTFNPEKALSKDNPLHYNQNPTIDDKVHILVSVIDADKVILLGNPVVEIIQDIRDEATELGIPHVAVLTKIDEIHPEIKKDVKNFCRSQELQKKVKDLSNLVGIPENCIFPLKNYHCEMMLNDDINALVLKILRHIIEIGDEKLNN</sequence>
<gene>
    <name evidence="1" type="ORF">CCH79_00018486</name>
</gene>
<dbReference type="PANTHER" id="PTHR14241:SF1">
    <property type="entry name" value="INTERFERON-INDUCED PROTEIN 44-RELATED"/>
    <property type="match status" value="1"/>
</dbReference>
<protein>
    <recommendedName>
        <fullName evidence="3">G domain-containing protein</fullName>
    </recommendedName>
</protein>
<evidence type="ECO:0008006" key="3">
    <source>
        <dbReference type="Google" id="ProtNLM"/>
    </source>
</evidence>
<keyword evidence="2" id="KW-1185">Reference proteome</keyword>
<name>A0A315URV6_GAMAF</name>
<dbReference type="STRING" id="33528.ENSGAFP00000028746"/>
<dbReference type="PANTHER" id="PTHR14241">
    <property type="entry name" value="INTERFERON-INDUCED PROTEIN 44"/>
    <property type="match status" value="1"/>
</dbReference>
<dbReference type="AlphaFoldDB" id="A0A315URV6"/>
<dbReference type="InterPro" id="IPR027417">
    <property type="entry name" value="P-loop_NTPase"/>
</dbReference>
<feature type="non-terminal residue" evidence="1">
    <location>
        <position position="1"/>
    </location>
</feature>
<comment type="caution">
    <text evidence="1">The sequence shown here is derived from an EMBL/GenBank/DDBJ whole genome shotgun (WGS) entry which is preliminary data.</text>
</comment>
<proteinExistence type="predicted"/>
<dbReference type="EMBL" id="NHOQ01002849">
    <property type="protein sequence ID" value="PWA14340.1"/>
    <property type="molecule type" value="Genomic_DNA"/>
</dbReference>
<evidence type="ECO:0000313" key="1">
    <source>
        <dbReference type="EMBL" id="PWA14340.1"/>
    </source>
</evidence>
<dbReference type="GO" id="GO:0006955">
    <property type="term" value="P:immune response"/>
    <property type="evidence" value="ECO:0007669"/>
    <property type="project" value="TreeGrafter"/>
</dbReference>
<dbReference type="SUPFAM" id="SSF52540">
    <property type="entry name" value="P-loop containing nucleoside triphosphate hydrolases"/>
    <property type="match status" value="1"/>
</dbReference>
<feature type="non-terminal residue" evidence="1">
    <location>
        <position position="264"/>
    </location>
</feature>
<dbReference type="Proteomes" id="UP000250572">
    <property type="component" value="Unassembled WGS sequence"/>
</dbReference>
<dbReference type="Gene3D" id="3.40.50.300">
    <property type="entry name" value="P-loop containing nucleotide triphosphate hydrolases"/>
    <property type="match status" value="1"/>
</dbReference>